<dbReference type="InterPro" id="IPR036388">
    <property type="entry name" value="WH-like_DNA-bd_sf"/>
</dbReference>
<dbReference type="SMART" id="SM00419">
    <property type="entry name" value="HTH_CRP"/>
    <property type="match status" value="1"/>
</dbReference>
<keyword evidence="6" id="KW-1185">Reference proteome</keyword>
<dbReference type="SUPFAM" id="SSF46785">
    <property type="entry name" value="Winged helix' DNA-binding domain"/>
    <property type="match status" value="1"/>
</dbReference>
<dbReference type="EMBL" id="JBHUEQ010000015">
    <property type="protein sequence ID" value="MFD1745573.1"/>
    <property type="molecule type" value="Genomic_DNA"/>
</dbReference>
<dbReference type="Pfam" id="PF00027">
    <property type="entry name" value="cNMP_binding"/>
    <property type="match status" value="1"/>
</dbReference>
<evidence type="ECO:0000313" key="6">
    <source>
        <dbReference type="Proteomes" id="UP001597322"/>
    </source>
</evidence>
<sequence length="239" mass="26962">MDGITRAFSTENRNIAALGKTRSLARLFEGRPIEQLRVDQPVFAEGTELDQVVLVLDGALRSVRMLSDGRRAVCRFFYKGDVLDLCPPASQLTSVEAASPCRIARIRRRNIEASVDSNSNLKSQFIELLASEVAASQDHMLLLSCKTAEERICSFLINFIRRNHLAQGRCVRVELPMCRRDIADHLGLTIETISRTFTKLSQRGALRFDRSRGRKTMLIAQLSLIEHLSAEETDEIQHH</sequence>
<dbReference type="InterPro" id="IPR014710">
    <property type="entry name" value="RmlC-like_jellyroll"/>
</dbReference>
<keyword evidence="3" id="KW-0804">Transcription</keyword>
<keyword evidence="1" id="KW-0805">Transcription regulation</keyword>
<evidence type="ECO:0000256" key="2">
    <source>
        <dbReference type="ARBA" id="ARBA00023125"/>
    </source>
</evidence>
<keyword evidence="2" id="KW-0238">DNA-binding</keyword>
<dbReference type="InterPro" id="IPR000595">
    <property type="entry name" value="cNMP-bd_dom"/>
</dbReference>
<proteinExistence type="predicted"/>
<reference evidence="6" key="1">
    <citation type="journal article" date="2019" name="Int. J. Syst. Evol. Microbiol.">
        <title>The Global Catalogue of Microorganisms (GCM) 10K type strain sequencing project: providing services to taxonomists for standard genome sequencing and annotation.</title>
        <authorList>
            <consortium name="The Broad Institute Genomics Platform"/>
            <consortium name="The Broad Institute Genome Sequencing Center for Infectious Disease"/>
            <person name="Wu L."/>
            <person name="Ma J."/>
        </authorList>
    </citation>
    <scope>NUCLEOTIDE SEQUENCE [LARGE SCALE GENOMIC DNA]</scope>
    <source>
        <strain evidence="6">CG52</strain>
    </source>
</reference>
<dbReference type="PROSITE" id="PS51063">
    <property type="entry name" value="HTH_CRP_2"/>
    <property type="match status" value="1"/>
</dbReference>
<dbReference type="InterPro" id="IPR018490">
    <property type="entry name" value="cNMP-bd_dom_sf"/>
</dbReference>
<organism evidence="5 6">
    <name type="scientific">Rhizobium helianthi</name>
    <dbReference type="NCBI Taxonomy" id="1132695"/>
    <lineage>
        <taxon>Bacteria</taxon>
        <taxon>Pseudomonadati</taxon>
        <taxon>Pseudomonadota</taxon>
        <taxon>Alphaproteobacteria</taxon>
        <taxon>Hyphomicrobiales</taxon>
        <taxon>Rhizobiaceae</taxon>
        <taxon>Rhizobium/Agrobacterium group</taxon>
        <taxon>Rhizobium</taxon>
    </lineage>
</organism>
<accession>A0ABW4M531</accession>
<comment type="caution">
    <text evidence="5">The sequence shown here is derived from an EMBL/GenBank/DDBJ whole genome shotgun (WGS) entry which is preliminary data.</text>
</comment>
<name>A0ABW4M531_9HYPH</name>
<evidence type="ECO:0000313" key="5">
    <source>
        <dbReference type="EMBL" id="MFD1745573.1"/>
    </source>
</evidence>
<dbReference type="SUPFAM" id="SSF51206">
    <property type="entry name" value="cAMP-binding domain-like"/>
    <property type="match status" value="1"/>
</dbReference>
<gene>
    <name evidence="5" type="ORF">ACFSE1_08890</name>
</gene>
<dbReference type="PRINTS" id="PR00034">
    <property type="entry name" value="HTHCRP"/>
</dbReference>
<evidence type="ECO:0000256" key="3">
    <source>
        <dbReference type="ARBA" id="ARBA00023163"/>
    </source>
</evidence>
<dbReference type="InterPro" id="IPR036390">
    <property type="entry name" value="WH_DNA-bd_sf"/>
</dbReference>
<dbReference type="Gene3D" id="1.10.10.10">
    <property type="entry name" value="Winged helix-like DNA-binding domain superfamily/Winged helix DNA-binding domain"/>
    <property type="match status" value="1"/>
</dbReference>
<evidence type="ECO:0000256" key="1">
    <source>
        <dbReference type="ARBA" id="ARBA00023015"/>
    </source>
</evidence>
<dbReference type="Proteomes" id="UP001597322">
    <property type="component" value="Unassembled WGS sequence"/>
</dbReference>
<dbReference type="CDD" id="cd00092">
    <property type="entry name" value="HTH_CRP"/>
    <property type="match status" value="1"/>
</dbReference>
<dbReference type="Gene3D" id="2.60.120.10">
    <property type="entry name" value="Jelly Rolls"/>
    <property type="match status" value="1"/>
</dbReference>
<dbReference type="RefSeq" id="WP_377399488.1">
    <property type="nucleotide sequence ID" value="NZ_JBHUEQ010000015.1"/>
</dbReference>
<dbReference type="Pfam" id="PF13545">
    <property type="entry name" value="HTH_Crp_2"/>
    <property type="match status" value="1"/>
</dbReference>
<feature type="domain" description="HTH crp-type" evidence="4">
    <location>
        <begin position="146"/>
        <end position="223"/>
    </location>
</feature>
<dbReference type="InterPro" id="IPR012318">
    <property type="entry name" value="HTH_CRP"/>
</dbReference>
<protein>
    <submittedName>
        <fullName evidence="5">Helix-turn-helix domain-containing protein</fullName>
    </submittedName>
</protein>
<evidence type="ECO:0000259" key="4">
    <source>
        <dbReference type="PROSITE" id="PS51063"/>
    </source>
</evidence>